<dbReference type="SMART" id="SM00342">
    <property type="entry name" value="HTH_ARAC"/>
    <property type="match status" value="1"/>
</dbReference>
<evidence type="ECO:0000256" key="3">
    <source>
        <dbReference type="ARBA" id="ARBA00023163"/>
    </source>
</evidence>
<sequence>MQTDVAIKVSLGRIRDGFETIDDCLHVEHYSVADPNISLAKLTRENGNRAITASLGSGVGTFVVAARDSELRLEQKGRVLFQGLMVEDSVTFVEGPDPIAVELQSDAYLYVLTFLREPCRGLCSIVGGRFNIRDIRLAELIGEISESSPARRSEITRDFSQLAFEHYRSLPRVHPLSAWRLSRVRRYAESRLDQRMSLEDLADVAGFSRAHFAATFKAATSMSAHEFLLRMRIQAAARLLTSTDLALVEIALQTGFQNQPHFTTVFKKITAVTPRKWRDSRRSTAMAHSLKQVVDGAIVIEHLPHEPDGFLPHDLH</sequence>
<dbReference type="GO" id="GO:0003700">
    <property type="term" value="F:DNA-binding transcription factor activity"/>
    <property type="evidence" value="ECO:0007669"/>
    <property type="project" value="InterPro"/>
</dbReference>
<dbReference type="RefSeq" id="WP_105006183.1">
    <property type="nucleotide sequence ID" value="NZ_CP025012.1"/>
</dbReference>
<dbReference type="Pfam" id="PF12833">
    <property type="entry name" value="HTH_18"/>
    <property type="match status" value="1"/>
</dbReference>
<dbReference type="SUPFAM" id="SSF46689">
    <property type="entry name" value="Homeodomain-like"/>
    <property type="match status" value="2"/>
</dbReference>
<dbReference type="EMBL" id="CP025012">
    <property type="protein sequence ID" value="AUW42643.1"/>
    <property type="molecule type" value="Genomic_DNA"/>
</dbReference>
<evidence type="ECO:0000256" key="2">
    <source>
        <dbReference type="ARBA" id="ARBA00023125"/>
    </source>
</evidence>
<feature type="domain" description="HTH araC/xylS-type" evidence="4">
    <location>
        <begin position="182"/>
        <end position="280"/>
    </location>
</feature>
<organism evidence="5 6">
    <name type="scientific">Rhizobium leguminosarum</name>
    <dbReference type="NCBI Taxonomy" id="384"/>
    <lineage>
        <taxon>Bacteria</taxon>
        <taxon>Pseudomonadati</taxon>
        <taxon>Pseudomonadota</taxon>
        <taxon>Alphaproteobacteria</taxon>
        <taxon>Hyphomicrobiales</taxon>
        <taxon>Rhizobiaceae</taxon>
        <taxon>Rhizobium/Agrobacterium group</taxon>
        <taxon>Rhizobium</taxon>
    </lineage>
</organism>
<keyword evidence="3" id="KW-0804">Transcription</keyword>
<dbReference type="PANTHER" id="PTHR46796">
    <property type="entry name" value="HTH-TYPE TRANSCRIPTIONAL ACTIVATOR RHAS-RELATED"/>
    <property type="match status" value="1"/>
</dbReference>
<evidence type="ECO:0000259" key="4">
    <source>
        <dbReference type="PROSITE" id="PS01124"/>
    </source>
</evidence>
<accession>A0A2K9Z343</accession>
<keyword evidence="2" id="KW-0238">DNA-binding</keyword>
<dbReference type="InterPro" id="IPR018060">
    <property type="entry name" value="HTH_AraC"/>
</dbReference>
<evidence type="ECO:0000313" key="5">
    <source>
        <dbReference type="EMBL" id="AUW42643.1"/>
    </source>
</evidence>
<name>A0A2K9Z343_RHILE</name>
<dbReference type="GO" id="GO:0043565">
    <property type="term" value="F:sequence-specific DNA binding"/>
    <property type="evidence" value="ECO:0007669"/>
    <property type="project" value="InterPro"/>
</dbReference>
<dbReference type="InterPro" id="IPR050204">
    <property type="entry name" value="AraC_XylS_family_regulators"/>
</dbReference>
<dbReference type="Gene3D" id="1.10.10.60">
    <property type="entry name" value="Homeodomain-like"/>
    <property type="match status" value="2"/>
</dbReference>
<dbReference type="PANTHER" id="PTHR46796:SF14">
    <property type="entry name" value="TRANSCRIPTIONAL REGULATORY PROTEIN"/>
    <property type="match status" value="1"/>
</dbReference>
<dbReference type="PROSITE" id="PS01124">
    <property type="entry name" value="HTH_ARAC_FAMILY_2"/>
    <property type="match status" value="1"/>
</dbReference>
<proteinExistence type="predicted"/>
<dbReference type="InterPro" id="IPR018062">
    <property type="entry name" value="HTH_AraC-typ_CS"/>
</dbReference>
<evidence type="ECO:0000313" key="6">
    <source>
        <dbReference type="Proteomes" id="UP000238523"/>
    </source>
</evidence>
<dbReference type="PRINTS" id="PR00032">
    <property type="entry name" value="HTHARAC"/>
</dbReference>
<keyword evidence="1" id="KW-0805">Transcription regulation</keyword>
<evidence type="ECO:0000256" key="1">
    <source>
        <dbReference type="ARBA" id="ARBA00023015"/>
    </source>
</evidence>
<dbReference type="PROSITE" id="PS00041">
    <property type="entry name" value="HTH_ARAC_FAMILY_1"/>
    <property type="match status" value="1"/>
</dbReference>
<gene>
    <name evidence="5" type="ORF">CUJ84_Chr002283</name>
</gene>
<dbReference type="Proteomes" id="UP000238523">
    <property type="component" value="Chromosome"/>
</dbReference>
<dbReference type="InterPro" id="IPR020449">
    <property type="entry name" value="Tscrpt_reg_AraC-type_HTH"/>
</dbReference>
<dbReference type="InterPro" id="IPR009057">
    <property type="entry name" value="Homeodomain-like_sf"/>
</dbReference>
<protein>
    <submittedName>
        <fullName evidence="5">Transcriptional regulator, AraC family</fullName>
    </submittedName>
</protein>
<reference evidence="5 6" key="1">
    <citation type="submission" date="2017-11" db="EMBL/GenBank/DDBJ databases">
        <title>Complete genome of Rhizobium leguminosarum Norway, an ineffective micro-symbiont.</title>
        <authorList>
            <person name="Hoffrichter A."/>
            <person name="Liang J."/>
            <person name="Brachmann A."/>
            <person name="Marin M."/>
        </authorList>
    </citation>
    <scope>NUCLEOTIDE SEQUENCE [LARGE SCALE GENOMIC DNA]</scope>
    <source>
        <strain evidence="5 6">Norway</strain>
    </source>
</reference>
<dbReference type="AlphaFoldDB" id="A0A2K9Z343"/>